<evidence type="ECO:0000313" key="2">
    <source>
        <dbReference type="Proteomes" id="UP001595075"/>
    </source>
</evidence>
<evidence type="ECO:0000313" key="1">
    <source>
        <dbReference type="EMBL" id="KAL2069082.1"/>
    </source>
</evidence>
<dbReference type="EMBL" id="JAZHXI010000008">
    <property type="protein sequence ID" value="KAL2069082.1"/>
    <property type="molecule type" value="Genomic_DNA"/>
</dbReference>
<reference evidence="1 2" key="1">
    <citation type="journal article" date="2024" name="Commun. Biol.">
        <title>Comparative genomic analysis of thermophilic fungi reveals convergent evolutionary adaptations and gene losses.</title>
        <authorList>
            <person name="Steindorff A.S."/>
            <person name="Aguilar-Pontes M.V."/>
            <person name="Robinson A.J."/>
            <person name="Andreopoulos B."/>
            <person name="LaButti K."/>
            <person name="Kuo A."/>
            <person name="Mondo S."/>
            <person name="Riley R."/>
            <person name="Otillar R."/>
            <person name="Haridas S."/>
            <person name="Lipzen A."/>
            <person name="Grimwood J."/>
            <person name="Schmutz J."/>
            <person name="Clum A."/>
            <person name="Reid I.D."/>
            <person name="Moisan M.C."/>
            <person name="Butler G."/>
            <person name="Nguyen T.T.M."/>
            <person name="Dewar K."/>
            <person name="Conant G."/>
            <person name="Drula E."/>
            <person name="Henrissat B."/>
            <person name="Hansel C."/>
            <person name="Singer S."/>
            <person name="Hutchinson M.I."/>
            <person name="de Vries R.P."/>
            <person name="Natvig D.O."/>
            <person name="Powell A.J."/>
            <person name="Tsang A."/>
            <person name="Grigoriev I.V."/>
        </authorList>
    </citation>
    <scope>NUCLEOTIDE SEQUENCE [LARGE SCALE GENOMIC DNA]</scope>
    <source>
        <strain evidence="1 2">CBS 494.80</strain>
    </source>
</reference>
<gene>
    <name evidence="1" type="ORF">VTL71DRAFT_15420</name>
</gene>
<name>A0ABR4CGH9_9HELO</name>
<keyword evidence="2" id="KW-1185">Reference proteome</keyword>
<sequence length="259" mass="29709">MSLPEISHPHYTNLFGDFQFGATSHSQAHESIPESPFTTSSFLQTHNFPPFHPNPPTSPPTNTLASISLRSPKCPQCKTKRFDFTSYFHNARIFRSSPHELLDLIERTYVLKNRLQSILVTYIVNDLREGLRMGDIRAEILDWVRQVEELVEQVREGMGEAEGVESGLESVKLWSEEMAGKMEEHLERSGGLKTDMQKGWKKAVLSEFRREWEIVWIACANACPYRQETSEKLRENSQDRLGGSEVVPTSYVRLLHSDE</sequence>
<protein>
    <submittedName>
        <fullName evidence="1">Uncharacterized protein</fullName>
    </submittedName>
</protein>
<proteinExistence type="predicted"/>
<accession>A0ABR4CGH9</accession>
<comment type="caution">
    <text evidence="1">The sequence shown here is derived from an EMBL/GenBank/DDBJ whole genome shotgun (WGS) entry which is preliminary data.</text>
</comment>
<dbReference type="Proteomes" id="UP001595075">
    <property type="component" value="Unassembled WGS sequence"/>
</dbReference>
<organism evidence="1 2">
    <name type="scientific">Oculimacula yallundae</name>
    <dbReference type="NCBI Taxonomy" id="86028"/>
    <lineage>
        <taxon>Eukaryota</taxon>
        <taxon>Fungi</taxon>
        <taxon>Dikarya</taxon>
        <taxon>Ascomycota</taxon>
        <taxon>Pezizomycotina</taxon>
        <taxon>Leotiomycetes</taxon>
        <taxon>Helotiales</taxon>
        <taxon>Ploettnerulaceae</taxon>
        <taxon>Oculimacula</taxon>
    </lineage>
</organism>